<comment type="caution">
    <text evidence="1">The sequence shown here is derived from an EMBL/GenBank/DDBJ whole genome shotgun (WGS) entry which is preliminary data.</text>
</comment>
<keyword evidence="2" id="KW-1185">Reference proteome</keyword>
<evidence type="ECO:0000313" key="1">
    <source>
        <dbReference type="EMBL" id="KAI8526208.1"/>
    </source>
</evidence>
<organism evidence="1 2">
    <name type="scientific">Rhododendron molle</name>
    <name type="common">Chinese azalea</name>
    <name type="synonym">Azalea mollis</name>
    <dbReference type="NCBI Taxonomy" id="49168"/>
    <lineage>
        <taxon>Eukaryota</taxon>
        <taxon>Viridiplantae</taxon>
        <taxon>Streptophyta</taxon>
        <taxon>Embryophyta</taxon>
        <taxon>Tracheophyta</taxon>
        <taxon>Spermatophyta</taxon>
        <taxon>Magnoliopsida</taxon>
        <taxon>eudicotyledons</taxon>
        <taxon>Gunneridae</taxon>
        <taxon>Pentapetalae</taxon>
        <taxon>asterids</taxon>
        <taxon>Ericales</taxon>
        <taxon>Ericaceae</taxon>
        <taxon>Ericoideae</taxon>
        <taxon>Rhodoreae</taxon>
        <taxon>Rhododendron</taxon>
    </lineage>
</organism>
<reference evidence="1" key="1">
    <citation type="submission" date="2022-02" db="EMBL/GenBank/DDBJ databases">
        <title>Plant Genome Project.</title>
        <authorList>
            <person name="Zhang R.-G."/>
        </authorList>
    </citation>
    <scope>NUCLEOTIDE SEQUENCE</scope>
    <source>
        <strain evidence="1">AT1</strain>
    </source>
</reference>
<gene>
    <name evidence="1" type="ORF">RHMOL_Rhmol13G0291100</name>
</gene>
<proteinExistence type="predicted"/>
<name>A0ACC0LDI4_RHOML</name>
<sequence length="81" mass="9346">MTWLRLFLVQTIVHLEAHLYENVAHGKMVIRKGCKKARKFIPTGQQKIGKSLMSRYNVLSPDNHPGFWSTKLQVPQVSSRN</sequence>
<protein>
    <submittedName>
        <fullName evidence="1">Uncharacterized protein</fullName>
    </submittedName>
</protein>
<dbReference type="Proteomes" id="UP001062846">
    <property type="component" value="Chromosome 13"/>
</dbReference>
<dbReference type="EMBL" id="CM046400">
    <property type="protein sequence ID" value="KAI8526208.1"/>
    <property type="molecule type" value="Genomic_DNA"/>
</dbReference>
<accession>A0ACC0LDI4</accession>
<evidence type="ECO:0000313" key="2">
    <source>
        <dbReference type="Proteomes" id="UP001062846"/>
    </source>
</evidence>